<evidence type="ECO:0000256" key="4">
    <source>
        <dbReference type="ARBA" id="ARBA00022737"/>
    </source>
</evidence>
<comment type="subcellular location">
    <subcellularLocation>
        <location evidence="1">Target cell membrane</location>
    </subcellularLocation>
</comment>
<dbReference type="PANTHER" id="PTHR24134">
    <property type="entry name" value="ANKYRIN REPEAT-CONTAINING PROTEIN DDB_G0279043"/>
    <property type="match status" value="1"/>
</dbReference>
<dbReference type="OrthoDB" id="10258888at2759"/>
<keyword evidence="7" id="KW-1053">Target membrane</keyword>
<dbReference type="GO" id="GO:0044218">
    <property type="term" value="C:other organism cell membrane"/>
    <property type="evidence" value="ECO:0007669"/>
    <property type="project" value="UniProtKB-KW"/>
</dbReference>
<evidence type="ECO:0000256" key="7">
    <source>
        <dbReference type="ARBA" id="ARBA00023298"/>
    </source>
</evidence>
<evidence type="ECO:0000256" key="3">
    <source>
        <dbReference type="ARBA" id="ARBA00022537"/>
    </source>
</evidence>
<evidence type="ECO:0000313" key="9">
    <source>
        <dbReference type="EMBL" id="RWS12197.1"/>
    </source>
</evidence>
<proteinExistence type="predicted"/>
<organism evidence="9 10">
    <name type="scientific">Dinothrombium tinctorium</name>
    <dbReference type="NCBI Taxonomy" id="1965070"/>
    <lineage>
        <taxon>Eukaryota</taxon>
        <taxon>Metazoa</taxon>
        <taxon>Ecdysozoa</taxon>
        <taxon>Arthropoda</taxon>
        <taxon>Chelicerata</taxon>
        <taxon>Arachnida</taxon>
        <taxon>Acari</taxon>
        <taxon>Acariformes</taxon>
        <taxon>Trombidiformes</taxon>
        <taxon>Prostigmata</taxon>
        <taxon>Anystina</taxon>
        <taxon>Parasitengona</taxon>
        <taxon>Trombidioidea</taxon>
        <taxon>Trombidiidae</taxon>
        <taxon>Dinothrombium</taxon>
    </lineage>
</organism>
<dbReference type="Proteomes" id="UP000285301">
    <property type="component" value="Unassembled WGS sequence"/>
</dbReference>
<dbReference type="SUPFAM" id="SSF48403">
    <property type="entry name" value="Ankyrin repeat"/>
    <property type="match status" value="1"/>
</dbReference>
<dbReference type="PROSITE" id="PS50297">
    <property type="entry name" value="ANK_REP_REGION"/>
    <property type="match status" value="2"/>
</dbReference>
<keyword evidence="4" id="KW-0677">Repeat</keyword>
<comment type="caution">
    <text evidence="9">The sequence shown here is derived from an EMBL/GenBank/DDBJ whole genome shotgun (WGS) entry which is preliminary data.</text>
</comment>
<dbReference type="PROSITE" id="PS50088">
    <property type="entry name" value="ANK_REPEAT"/>
    <property type="match status" value="2"/>
</dbReference>
<dbReference type="GO" id="GO:0044231">
    <property type="term" value="C:host cell presynaptic membrane"/>
    <property type="evidence" value="ECO:0007669"/>
    <property type="project" value="UniProtKB-KW"/>
</dbReference>
<keyword evidence="5" id="KW-0638">Presynaptic neurotoxin</keyword>
<accession>A0A3S3PLJ3</accession>
<evidence type="ECO:0000256" key="2">
    <source>
        <dbReference type="ARBA" id="ARBA00022483"/>
    </source>
</evidence>
<name>A0A3S3PLJ3_9ACAR</name>
<gene>
    <name evidence="9" type="ORF">B4U79_17475</name>
</gene>
<keyword evidence="5" id="KW-0528">Neurotoxin</keyword>
<evidence type="ECO:0000313" key="10">
    <source>
        <dbReference type="Proteomes" id="UP000285301"/>
    </source>
</evidence>
<keyword evidence="5" id="KW-0800">Toxin</keyword>
<dbReference type="GO" id="GO:0006887">
    <property type="term" value="P:exocytosis"/>
    <property type="evidence" value="ECO:0007669"/>
    <property type="project" value="UniProtKB-KW"/>
</dbReference>
<keyword evidence="2" id="KW-0268">Exocytosis</keyword>
<keyword evidence="3" id="KW-1052">Target cell membrane</keyword>
<dbReference type="Gene3D" id="1.25.40.20">
    <property type="entry name" value="Ankyrin repeat-containing domain"/>
    <property type="match status" value="1"/>
</dbReference>
<protein>
    <submittedName>
        <fullName evidence="9">Uncharacterized protein</fullName>
    </submittedName>
</protein>
<keyword evidence="7" id="KW-0472">Membrane</keyword>
<sequence length="341" mass="39346">MAANRLTIFDVIRRKNKEFLKKEIASGKYDLNVVDDDGHSPIFLAVIDRNEFLINLLIENGAAFNDETRPRDVFCDPLHIAARNCVLHIFQLLVAKGANVNAVDVVGKTPFWYSILLLPLVPFSTNPPILYENCKLIIDCGARFLESEAKMNFASITISHTVPSIKKPTLYSYIPFNHGETNLSYIIFSDTIEVADPLDLQSFCEVFCNLLGAQNVYTEEIFASRGSTLNYAITMRKIDSRYELMKYGKDEEKYNLHFAPYSFQCLKFLLDSNFRLELNCFLDNCAPLNPQQQPKQIRLHVTCYKIVPYRDAKELRENPFDLHVFRCFISWLAMNYKPRYS</sequence>
<keyword evidence="10" id="KW-1185">Reference proteome</keyword>
<reference evidence="9 10" key="1">
    <citation type="journal article" date="2018" name="Gigascience">
        <title>Genomes of trombidid mites reveal novel predicted allergens and laterally-transferred genes associated with secondary metabolism.</title>
        <authorList>
            <person name="Dong X."/>
            <person name="Chaisiri K."/>
            <person name="Xia D."/>
            <person name="Armstrong S.D."/>
            <person name="Fang Y."/>
            <person name="Donnelly M.J."/>
            <person name="Kadowaki T."/>
            <person name="McGarry J.W."/>
            <person name="Darby A.C."/>
            <person name="Makepeace B.L."/>
        </authorList>
    </citation>
    <scope>NUCLEOTIDE SEQUENCE [LARGE SCALE GENOMIC DNA]</scope>
    <source>
        <strain evidence="9">UoL-WK</strain>
    </source>
</reference>
<dbReference type="AlphaFoldDB" id="A0A3S3PLJ3"/>
<dbReference type="SMART" id="SM00248">
    <property type="entry name" value="ANK"/>
    <property type="match status" value="2"/>
</dbReference>
<dbReference type="EMBL" id="NCKU01001398">
    <property type="protein sequence ID" value="RWS12197.1"/>
    <property type="molecule type" value="Genomic_DNA"/>
</dbReference>
<dbReference type="PANTHER" id="PTHR24134:SF9">
    <property type="entry name" value="ANKYRIN REPEAT AND SOCS BOX PROTEIN 8"/>
    <property type="match status" value="1"/>
</dbReference>
<feature type="repeat" description="ANK" evidence="8">
    <location>
        <begin position="37"/>
        <end position="69"/>
    </location>
</feature>
<dbReference type="InterPro" id="IPR036770">
    <property type="entry name" value="Ankyrin_rpt-contain_sf"/>
</dbReference>
<dbReference type="InterPro" id="IPR002110">
    <property type="entry name" value="Ankyrin_rpt"/>
</dbReference>
<evidence type="ECO:0000256" key="6">
    <source>
        <dbReference type="ARBA" id="ARBA00023043"/>
    </source>
</evidence>
<evidence type="ECO:0000256" key="5">
    <source>
        <dbReference type="ARBA" id="ARBA00023028"/>
    </source>
</evidence>
<dbReference type="STRING" id="1965070.A0A3S3PLJ3"/>
<keyword evidence="6 8" id="KW-0040">ANK repeat</keyword>
<evidence type="ECO:0000256" key="8">
    <source>
        <dbReference type="PROSITE-ProRule" id="PRU00023"/>
    </source>
</evidence>
<feature type="repeat" description="ANK" evidence="8">
    <location>
        <begin position="77"/>
        <end position="105"/>
    </location>
</feature>
<evidence type="ECO:0000256" key="1">
    <source>
        <dbReference type="ARBA" id="ARBA00004175"/>
    </source>
</evidence>
<dbReference type="Pfam" id="PF12796">
    <property type="entry name" value="Ank_2"/>
    <property type="match status" value="1"/>
</dbReference>